<keyword evidence="13" id="KW-1185">Reference proteome</keyword>
<accession>H3C8I6</accession>
<dbReference type="PANTHER" id="PTHR12197:SF184">
    <property type="entry name" value="HISTONE-LYSINE N-METHYLTRANSFERASE SMYD1"/>
    <property type="match status" value="1"/>
</dbReference>
<dbReference type="GO" id="GO:0032259">
    <property type="term" value="P:methylation"/>
    <property type="evidence" value="ECO:0007669"/>
    <property type="project" value="UniProtKB-KW"/>
</dbReference>
<evidence type="ECO:0000313" key="13">
    <source>
        <dbReference type="Proteomes" id="UP000007303"/>
    </source>
</evidence>
<dbReference type="GeneTree" id="ENSGT00940000156114"/>
<keyword evidence="7" id="KW-0862">Zinc</keyword>
<dbReference type="Gene3D" id="6.10.140.2220">
    <property type="match status" value="1"/>
</dbReference>
<dbReference type="PROSITE" id="PS50280">
    <property type="entry name" value="SET"/>
    <property type="match status" value="1"/>
</dbReference>
<dbReference type="InterPro" id="IPR002893">
    <property type="entry name" value="Znf_MYND"/>
</dbReference>
<dbReference type="Pfam" id="PF00856">
    <property type="entry name" value="SET"/>
    <property type="match status" value="1"/>
</dbReference>
<protein>
    <recommendedName>
        <fullName evidence="1">[histone H3]-lysine(4) N-trimethyltransferase</fullName>
        <ecNumber evidence="1">2.1.1.354</ecNumber>
    </recommendedName>
</protein>
<dbReference type="FunFam" id="2.170.270.10:FF:000013">
    <property type="entry name" value="Histone-lysine N-methyltransferase SMYD1 isoform 1"/>
    <property type="match status" value="1"/>
</dbReference>
<dbReference type="SUPFAM" id="SSF82199">
    <property type="entry name" value="SET domain"/>
    <property type="match status" value="1"/>
</dbReference>
<evidence type="ECO:0000259" key="11">
    <source>
        <dbReference type="PROSITE" id="PS50865"/>
    </source>
</evidence>
<dbReference type="Ensembl" id="ENSTNIT00000004699.1">
    <property type="protein sequence ID" value="ENSTNIP00000004558.1"/>
    <property type="gene ID" value="ENSTNIG00000002123.1"/>
</dbReference>
<keyword evidence="3" id="KW-0808">Transferase</keyword>
<dbReference type="InterPro" id="IPR046341">
    <property type="entry name" value="SET_dom_sf"/>
</dbReference>
<comment type="catalytic activity">
    <reaction evidence="8">
        <text>L-lysyl(4)-[histone H3] + 3 S-adenosyl-L-methionine = N(6),N(6),N(6)-trimethyl-L-lysyl(4)-[histone H3] + 3 S-adenosyl-L-homocysteine + 3 H(+)</text>
        <dbReference type="Rhea" id="RHEA:60260"/>
        <dbReference type="Rhea" id="RHEA-COMP:15537"/>
        <dbReference type="Rhea" id="RHEA-COMP:15547"/>
        <dbReference type="ChEBI" id="CHEBI:15378"/>
        <dbReference type="ChEBI" id="CHEBI:29969"/>
        <dbReference type="ChEBI" id="CHEBI:57856"/>
        <dbReference type="ChEBI" id="CHEBI:59789"/>
        <dbReference type="ChEBI" id="CHEBI:61961"/>
        <dbReference type="EC" id="2.1.1.354"/>
    </reaction>
</comment>
<dbReference type="EC" id="2.1.1.354" evidence="1"/>
<evidence type="ECO:0000256" key="2">
    <source>
        <dbReference type="ARBA" id="ARBA00022603"/>
    </source>
</evidence>
<evidence type="ECO:0000256" key="1">
    <source>
        <dbReference type="ARBA" id="ARBA00012182"/>
    </source>
</evidence>
<dbReference type="AlphaFoldDB" id="H3C8I6"/>
<reference evidence="12" key="3">
    <citation type="submission" date="2025-09" db="UniProtKB">
        <authorList>
            <consortium name="Ensembl"/>
        </authorList>
    </citation>
    <scope>IDENTIFICATION</scope>
</reference>
<evidence type="ECO:0000256" key="5">
    <source>
        <dbReference type="ARBA" id="ARBA00022723"/>
    </source>
</evidence>
<dbReference type="Pfam" id="PF01753">
    <property type="entry name" value="zf-MYND"/>
    <property type="match status" value="1"/>
</dbReference>
<dbReference type="PROSITE" id="PS50865">
    <property type="entry name" value="ZF_MYND_2"/>
    <property type="match status" value="1"/>
</dbReference>
<keyword evidence="5" id="KW-0479">Metal-binding</keyword>
<dbReference type="FunFam" id="6.10.140.2220:FF:000005">
    <property type="entry name" value="Histone-lysine N-methyltransferase SMYD1 isoform 1"/>
    <property type="match status" value="1"/>
</dbReference>
<evidence type="ECO:0000256" key="9">
    <source>
        <dbReference type="PROSITE-ProRule" id="PRU00134"/>
    </source>
</evidence>
<evidence type="ECO:0000256" key="3">
    <source>
        <dbReference type="ARBA" id="ARBA00022679"/>
    </source>
</evidence>
<feature type="domain" description="MYND-type" evidence="11">
    <location>
        <begin position="5"/>
        <end position="43"/>
    </location>
</feature>
<evidence type="ECO:0000256" key="7">
    <source>
        <dbReference type="ARBA" id="ARBA00022833"/>
    </source>
</evidence>
<dbReference type="Gene3D" id="1.10.220.160">
    <property type="match status" value="1"/>
</dbReference>
<dbReference type="Gene3D" id="1.25.40.10">
    <property type="entry name" value="Tetratricopeptide repeat domain"/>
    <property type="match status" value="1"/>
</dbReference>
<evidence type="ECO:0000256" key="8">
    <source>
        <dbReference type="ARBA" id="ARBA00047571"/>
    </source>
</evidence>
<evidence type="ECO:0000259" key="10">
    <source>
        <dbReference type="PROSITE" id="PS50280"/>
    </source>
</evidence>
<dbReference type="PANTHER" id="PTHR12197">
    <property type="entry name" value="HISTONE-LYSINE N-METHYLTRANSFERASE SMYD"/>
    <property type="match status" value="1"/>
</dbReference>
<dbReference type="InterPro" id="IPR001214">
    <property type="entry name" value="SET_dom"/>
</dbReference>
<dbReference type="InterPro" id="IPR011990">
    <property type="entry name" value="TPR-like_helical_dom_sf"/>
</dbReference>
<evidence type="ECO:0000313" key="12">
    <source>
        <dbReference type="Ensembl" id="ENSTNIP00000004558.1"/>
    </source>
</evidence>
<keyword evidence="4" id="KW-0949">S-adenosyl-L-methionine</keyword>
<keyword evidence="6 9" id="KW-0863">Zinc-finger</keyword>
<dbReference type="OMA" id="AGWDEHK"/>
<reference evidence="13" key="1">
    <citation type="journal article" date="2004" name="Nature">
        <title>Genome duplication in the teleost fish Tetraodon nigroviridis reveals the early vertebrate proto-karyotype.</title>
        <authorList>
            <person name="Jaillon O."/>
            <person name="Aury J.-M."/>
            <person name="Brunet F."/>
            <person name="Petit J.-L."/>
            <person name="Stange-Thomann N."/>
            <person name="Mauceli E."/>
            <person name="Bouneau L."/>
            <person name="Fischer C."/>
            <person name="Ozouf-Costaz C."/>
            <person name="Bernot A."/>
            <person name="Nicaud S."/>
            <person name="Jaffe D."/>
            <person name="Fisher S."/>
            <person name="Lutfalla G."/>
            <person name="Dossat C."/>
            <person name="Segurens B."/>
            <person name="Dasilva C."/>
            <person name="Salanoubat M."/>
            <person name="Levy M."/>
            <person name="Boudet N."/>
            <person name="Castellano S."/>
            <person name="Anthouard V."/>
            <person name="Jubin C."/>
            <person name="Castelli V."/>
            <person name="Katinka M."/>
            <person name="Vacherie B."/>
            <person name="Biemont C."/>
            <person name="Skalli Z."/>
            <person name="Cattolico L."/>
            <person name="Poulain J."/>
            <person name="De Berardinis V."/>
            <person name="Cruaud C."/>
            <person name="Duprat S."/>
            <person name="Brottier P."/>
            <person name="Coutanceau J.-P."/>
            <person name="Gouzy J."/>
            <person name="Parra G."/>
            <person name="Lardier G."/>
            <person name="Chapple C."/>
            <person name="McKernan K.J."/>
            <person name="McEwan P."/>
            <person name="Bosak S."/>
            <person name="Kellis M."/>
            <person name="Volff J.-N."/>
            <person name="Guigo R."/>
            <person name="Zody M.C."/>
            <person name="Mesirov J."/>
            <person name="Lindblad-Toh K."/>
            <person name="Birren B."/>
            <person name="Nusbaum C."/>
            <person name="Kahn D."/>
            <person name="Robinson-Rechavi M."/>
            <person name="Laudet V."/>
            <person name="Schachter V."/>
            <person name="Quetier F."/>
            <person name="Saurin W."/>
            <person name="Scarpelli C."/>
            <person name="Wincker P."/>
            <person name="Lander E.S."/>
            <person name="Weissenbach J."/>
            <person name="Roest Crollius H."/>
        </authorList>
    </citation>
    <scope>NUCLEOTIDE SEQUENCE [LARGE SCALE GENOMIC DNA]</scope>
</reference>
<evidence type="ECO:0000256" key="4">
    <source>
        <dbReference type="ARBA" id="ARBA00022691"/>
    </source>
</evidence>
<dbReference type="Gene3D" id="1.25.40.970">
    <property type="match status" value="1"/>
</dbReference>
<dbReference type="Proteomes" id="UP000007303">
    <property type="component" value="Unassembled WGS sequence"/>
</dbReference>
<dbReference type="InParanoid" id="H3C8I6"/>
<keyword evidence="2" id="KW-0489">Methyltransferase</keyword>
<feature type="domain" description="SET" evidence="10">
    <location>
        <begin position="105"/>
        <end position="206"/>
    </location>
</feature>
<name>H3C8I6_TETNG</name>
<sequence length="404" mass="45467">SSQVCHSCFRQQAQLHRCAQCRFAHYCDRTCQTACWEEHRQECQAIRRLGEVPADRIRLAARVMWRMHKDTGVASDSQLLPVEELQDHVADLPQEQLQRLHADVRTFQEFWSCGRSRPSREDIAHVLGIIKTNGFTLSDQRGLQAVGVGLFPNLCLVNHDCWPNCSVVLNHGNQSATNPALHSQRRVELRALGKVCQGEELTVSYVDFLDTSAERQRKLSELFFFHCTCQRCSQHLKDDAMTAAADGADAAEVQEVTAFSQECLEKIDRCLTGRDYQEVLALCSACLQKQRGLLADTHLCHLRVLSAAVEALSYLRCFPEAAAYALRLLQGYRKLYPPNHAQLGVAAMRAGVAHLQAGMPEAAHELICQAYRTLLVSHGPNHSTTRDLEAMRRQAELELKVLKQ</sequence>
<dbReference type="STRING" id="99883.ENSTNIP00000004558"/>
<dbReference type="HOGENOM" id="CLU_018406_2_0_1"/>
<dbReference type="Gene3D" id="2.170.270.10">
    <property type="entry name" value="SET domain"/>
    <property type="match status" value="1"/>
</dbReference>
<dbReference type="GO" id="GO:0005634">
    <property type="term" value="C:nucleus"/>
    <property type="evidence" value="ECO:0007669"/>
    <property type="project" value="TreeGrafter"/>
</dbReference>
<dbReference type="GO" id="GO:0008270">
    <property type="term" value="F:zinc ion binding"/>
    <property type="evidence" value="ECO:0007669"/>
    <property type="project" value="UniProtKB-KW"/>
</dbReference>
<evidence type="ECO:0000256" key="6">
    <source>
        <dbReference type="ARBA" id="ARBA00022771"/>
    </source>
</evidence>
<dbReference type="PROSITE" id="PS01360">
    <property type="entry name" value="ZF_MYND_1"/>
    <property type="match status" value="1"/>
</dbReference>
<organism evidence="12 13">
    <name type="scientific">Tetraodon nigroviridis</name>
    <name type="common">Spotted green pufferfish</name>
    <name type="synonym">Chelonodon nigroviridis</name>
    <dbReference type="NCBI Taxonomy" id="99883"/>
    <lineage>
        <taxon>Eukaryota</taxon>
        <taxon>Metazoa</taxon>
        <taxon>Chordata</taxon>
        <taxon>Craniata</taxon>
        <taxon>Vertebrata</taxon>
        <taxon>Euteleostomi</taxon>
        <taxon>Actinopterygii</taxon>
        <taxon>Neopterygii</taxon>
        <taxon>Teleostei</taxon>
        <taxon>Neoteleostei</taxon>
        <taxon>Acanthomorphata</taxon>
        <taxon>Eupercaria</taxon>
        <taxon>Tetraodontiformes</taxon>
        <taxon>Tetradontoidea</taxon>
        <taxon>Tetraodontidae</taxon>
        <taxon>Tetraodon</taxon>
    </lineage>
</organism>
<dbReference type="GO" id="GO:0140999">
    <property type="term" value="F:histone H3K4 trimethyltransferase activity"/>
    <property type="evidence" value="ECO:0007669"/>
    <property type="project" value="UniProtKB-EC"/>
</dbReference>
<proteinExistence type="predicted"/>
<reference evidence="12" key="2">
    <citation type="submission" date="2025-08" db="UniProtKB">
        <authorList>
            <consortium name="Ensembl"/>
        </authorList>
    </citation>
    <scope>IDENTIFICATION</scope>
</reference>
<dbReference type="InterPro" id="IPR050869">
    <property type="entry name" value="H3K4_H4K5_MeTrfase"/>
</dbReference>
<dbReference type="FunFam" id="1.25.40.10:FF:000132">
    <property type="entry name" value="Histone-lysine N-methyltransferase SMYD1 isoform 1"/>
    <property type="match status" value="1"/>
</dbReference>